<dbReference type="InterPro" id="IPR013078">
    <property type="entry name" value="His_Pase_superF_clade-1"/>
</dbReference>
<organism evidence="4 5">
    <name type="scientific">Pleurotus eryngii</name>
    <name type="common">Boletus of the steppes</name>
    <dbReference type="NCBI Taxonomy" id="5323"/>
    <lineage>
        <taxon>Eukaryota</taxon>
        <taxon>Fungi</taxon>
        <taxon>Dikarya</taxon>
        <taxon>Basidiomycota</taxon>
        <taxon>Agaricomycotina</taxon>
        <taxon>Agaricomycetes</taxon>
        <taxon>Agaricomycetidae</taxon>
        <taxon>Agaricales</taxon>
        <taxon>Pleurotineae</taxon>
        <taxon>Pleurotaceae</taxon>
        <taxon>Pleurotus</taxon>
    </lineage>
</organism>
<dbReference type="SMART" id="SM00855">
    <property type="entry name" value="PGAM"/>
    <property type="match status" value="1"/>
</dbReference>
<reference evidence="4" key="1">
    <citation type="submission" date="2020-11" db="EMBL/GenBank/DDBJ databases">
        <authorList>
            <consortium name="DOE Joint Genome Institute"/>
            <person name="Ahrendt S."/>
            <person name="Riley R."/>
            <person name="Andreopoulos W."/>
            <person name="Labutti K."/>
            <person name="Pangilinan J."/>
            <person name="Ruiz-Duenas F.J."/>
            <person name="Barrasa J.M."/>
            <person name="Sanchez-Garcia M."/>
            <person name="Camarero S."/>
            <person name="Miyauchi S."/>
            <person name="Serrano A."/>
            <person name="Linde D."/>
            <person name="Babiker R."/>
            <person name="Drula E."/>
            <person name="Ayuso-Fernandez I."/>
            <person name="Pacheco R."/>
            <person name="Padilla G."/>
            <person name="Ferreira P."/>
            <person name="Barriuso J."/>
            <person name="Kellner H."/>
            <person name="Castanera R."/>
            <person name="Alfaro M."/>
            <person name="Ramirez L."/>
            <person name="Pisabarro A.G."/>
            <person name="Kuo A."/>
            <person name="Tritt A."/>
            <person name="Lipzen A."/>
            <person name="He G."/>
            <person name="Yan M."/>
            <person name="Ng V."/>
            <person name="Cullen D."/>
            <person name="Martin F."/>
            <person name="Rosso M.-N."/>
            <person name="Henrissat B."/>
            <person name="Hibbett D."/>
            <person name="Martinez A.T."/>
            <person name="Grigoriev I.V."/>
        </authorList>
    </citation>
    <scope>NUCLEOTIDE SEQUENCE</scope>
    <source>
        <strain evidence="4">ATCC 90797</strain>
    </source>
</reference>
<dbReference type="PANTHER" id="PTHR46517:SF1">
    <property type="entry name" value="FRUCTOSE-2,6-BISPHOSPHATASE TIGAR"/>
    <property type="match status" value="1"/>
</dbReference>
<dbReference type="SUPFAM" id="SSF53254">
    <property type="entry name" value="Phosphoglycerate mutase-like"/>
    <property type="match status" value="1"/>
</dbReference>
<keyword evidence="1" id="KW-0378">Hydrolase</keyword>
<feature type="active site" description="Proton donor/acceptor" evidence="2">
    <location>
        <position position="119"/>
    </location>
</feature>
<dbReference type="Gene3D" id="3.40.50.1240">
    <property type="entry name" value="Phosphoglycerate mutase-like"/>
    <property type="match status" value="1"/>
</dbReference>
<evidence type="ECO:0000256" key="2">
    <source>
        <dbReference type="PIRSR" id="PIRSR613078-1"/>
    </source>
</evidence>
<name>A0A9P5ZML1_PLEER</name>
<dbReference type="GO" id="GO:0005829">
    <property type="term" value="C:cytosol"/>
    <property type="evidence" value="ECO:0007669"/>
    <property type="project" value="TreeGrafter"/>
</dbReference>
<dbReference type="GO" id="GO:0004331">
    <property type="term" value="F:fructose-2,6-bisphosphate 2-phosphatase activity"/>
    <property type="evidence" value="ECO:0007669"/>
    <property type="project" value="TreeGrafter"/>
</dbReference>
<dbReference type="Proteomes" id="UP000807025">
    <property type="component" value="Unassembled WGS sequence"/>
</dbReference>
<dbReference type="AlphaFoldDB" id="A0A9P5ZML1"/>
<dbReference type="OrthoDB" id="354304at2759"/>
<dbReference type="GO" id="GO:0043456">
    <property type="term" value="P:regulation of pentose-phosphate shunt"/>
    <property type="evidence" value="ECO:0007669"/>
    <property type="project" value="TreeGrafter"/>
</dbReference>
<evidence type="ECO:0000313" key="4">
    <source>
        <dbReference type="EMBL" id="KAF9489375.1"/>
    </source>
</evidence>
<dbReference type="InterPro" id="IPR001345">
    <property type="entry name" value="PG/BPGM_mutase_AS"/>
</dbReference>
<feature type="binding site" evidence="3">
    <location>
        <position position="91"/>
    </location>
    <ligand>
        <name>substrate</name>
    </ligand>
</feature>
<dbReference type="InterPro" id="IPR029033">
    <property type="entry name" value="His_PPase_superfam"/>
</dbReference>
<dbReference type="EMBL" id="MU154673">
    <property type="protein sequence ID" value="KAF9489375.1"/>
    <property type="molecule type" value="Genomic_DNA"/>
</dbReference>
<accession>A0A9P5ZML1</accession>
<dbReference type="PROSITE" id="PS00175">
    <property type="entry name" value="PG_MUTASE"/>
    <property type="match status" value="1"/>
</dbReference>
<evidence type="ECO:0000313" key="5">
    <source>
        <dbReference type="Proteomes" id="UP000807025"/>
    </source>
</evidence>
<comment type="caution">
    <text evidence="4">The sequence shown here is derived from an EMBL/GenBank/DDBJ whole genome shotgun (WGS) entry which is preliminary data.</text>
</comment>
<protein>
    <submittedName>
        <fullName evidence="4">Phosphoglycerate mutase-like protein</fullName>
    </submittedName>
</protein>
<sequence length="310" mass="34020">MVVNSHVTSIYVVRSKTVEVEPLKLNSVELPATMVIFTLIRHGESTDNLLPIWAGWRDALLSNHGMNQAKALGASLADTHFTVIHTSDLKRALMTAEAVQSSQKSDPKPLLVPSTLLREQNYGLASGKPFAKDRLPGLSLEEHFARGVYPTIYNRTEKYPEGESATDLSRRAVQAVEDILLPYTQQDSPGSQIHIAIASHGVFISEVVEALLRMDTESGSQHLPNQYMGLSNTGWVRVRVECLPATEVSAVSRSARPSLKVEVTDFNRNEHLSSVVRQKGGIGSAAHDPMQKDIRTFFGGGLLRKPESSN</sequence>
<evidence type="ECO:0000256" key="1">
    <source>
        <dbReference type="ARBA" id="ARBA00022801"/>
    </source>
</evidence>
<dbReference type="InterPro" id="IPR051695">
    <property type="entry name" value="Phosphoglycerate_Mutase"/>
</dbReference>
<feature type="binding site" evidence="3">
    <location>
        <begin position="119"/>
        <end position="122"/>
    </location>
    <ligand>
        <name>substrate</name>
    </ligand>
</feature>
<dbReference type="PANTHER" id="PTHR46517">
    <property type="entry name" value="FRUCTOSE-2,6-BISPHOSPHATASE TIGAR"/>
    <property type="match status" value="1"/>
</dbReference>
<gene>
    <name evidence="4" type="ORF">BDN71DRAFT_1593471</name>
</gene>
<dbReference type="CDD" id="cd07067">
    <property type="entry name" value="HP_PGM_like"/>
    <property type="match status" value="1"/>
</dbReference>
<evidence type="ECO:0000256" key="3">
    <source>
        <dbReference type="PIRSR" id="PIRSR613078-2"/>
    </source>
</evidence>
<dbReference type="Pfam" id="PF00300">
    <property type="entry name" value="His_Phos_1"/>
    <property type="match status" value="1"/>
</dbReference>
<feature type="binding site" evidence="3">
    <location>
        <begin position="41"/>
        <end position="48"/>
    </location>
    <ligand>
        <name>substrate</name>
    </ligand>
</feature>
<dbReference type="GO" id="GO:0045820">
    <property type="term" value="P:negative regulation of glycolytic process"/>
    <property type="evidence" value="ECO:0007669"/>
    <property type="project" value="TreeGrafter"/>
</dbReference>
<proteinExistence type="predicted"/>
<feature type="active site" description="Tele-phosphohistidine intermediate" evidence="2">
    <location>
        <position position="42"/>
    </location>
</feature>
<keyword evidence="5" id="KW-1185">Reference proteome</keyword>